<keyword evidence="1" id="KW-1133">Transmembrane helix</keyword>
<keyword evidence="1" id="KW-0812">Transmembrane</keyword>
<evidence type="ECO:0000313" key="3">
    <source>
        <dbReference type="Proteomes" id="UP000118435"/>
    </source>
</evidence>
<sequence>MLRFYHAVYLGIVCMVIIMTVVYSLPFYAGDPLAPHVKVAYIYYNASNLTIYCNTSGRHSRFLAGGIMITTKYNTTFLKGGYHGYDRHPRPLYLKFVKVLDTAPYGFYLNSTVTCWGSNGTYGVRSFMVTKITNTSDKDAIVLVNDTDLVETPDAALNWWPRSQQNRIVMIVLLAQLVFVVFIINACLIWSCKFKRHN</sequence>
<keyword evidence="1" id="KW-0472">Membrane</keyword>
<name>A0A0K1GZX6_9BETA</name>
<feature type="transmembrane region" description="Helical" evidence="1">
    <location>
        <begin position="168"/>
        <end position="190"/>
    </location>
</feature>
<accession>A0A0K1GZX6</accession>
<reference evidence="2 3" key="1">
    <citation type="journal article" date="2016" name="BMC Genomics">
        <title>A novel strain of cynomolgus macaque cytomegalovirus: implications for host-virus co-evolution.</title>
        <authorList>
            <person name="Russell J.N."/>
            <person name="Marsh A.K."/>
            <person name="Willer D.O."/>
            <person name="Ambagala A.P."/>
            <person name="Dzamba M."/>
            <person name="Chan J.K."/>
            <person name="Pilon R."/>
            <person name="Fournier J."/>
            <person name="Brudno M."/>
            <person name="Antony J.M."/>
            <person name="Sandstrom P."/>
            <person name="Evans B.J."/>
            <person name="MacDonald K.S."/>
        </authorList>
    </citation>
    <scope>NUCLEOTIDE SEQUENCE [LARGE SCALE GENOMIC DNA]</scope>
    <source>
        <strain evidence="2">Mauritius</strain>
    </source>
</reference>
<proteinExistence type="predicted"/>
<gene>
    <name evidence="2" type="primary">CyUL120</name>
</gene>
<dbReference type="Proteomes" id="UP000118435">
    <property type="component" value="Segment"/>
</dbReference>
<protein>
    <submittedName>
        <fullName evidence="2">Protein UL120</fullName>
    </submittedName>
</protein>
<dbReference type="EMBL" id="KP796148">
    <property type="protein sequence ID" value="AKT72768.1"/>
    <property type="molecule type" value="Genomic_DNA"/>
</dbReference>
<evidence type="ECO:0000256" key="1">
    <source>
        <dbReference type="SAM" id="Phobius"/>
    </source>
</evidence>
<feature type="transmembrane region" description="Helical" evidence="1">
    <location>
        <begin position="7"/>
        <end position="29"/>
    </location>
</feature>
<evidence type="ECO:0000313" key="2">
    <source>
        <dbReference type="EMBL" id="AKT72768.1"/>
    </source>
</evidence>
<organism evidence="2 3">
    <name type="scientific">Cynomolgus macaque cytomegalovirus strain Mauritius</name>
    <dbReference type="NCBI Taxonomy" id="1690255"/>
    <lineage>
        <taxon>Viruses</taxon>
        <taxon>Duplodnaviria</taxon>
        <taxon>Heunggongvirae</taxon>
        <taxon>Peploviricota</taxon>
        <taxon>Herviviricetes</taxon>
        <taxon>Herpesvirales</taxon>
        <taxon>Orthoherpesviridae</taxon>
        <taxon>Betaherpesvirinae</taxon>
        <taxon>Cytomegalovirus</taxon>
        <taxon>Cytomegalovirus macacinebeta3</taxon>
    </lineage>
</organism>